<evidence type="ECO:0000313" key="2">
    <source>
        <dbReference type="EMBL" id="MFD1828134.1"/>
    </source>
</evidence>
<organism evidence="2 3">
    <name type="scientific">Streptomyces desertarenae</name>
    <dbReference type="NCBI Taxonomy" id="2666184"/>
    <lineage>
        <taxon>Bacteria</taxon>
        <taxon>Bacillati</taxon>
        <taxon>Actinomycetota</taxon>
        <taxon>Actinomycetes</taxon>
        <taxon>Kitasatosporales</taxon>
        <taxon>Streptomycetaceae</taxon>
        <taxon>Streptomyces</taxon>
    </lineage>
</organism>
<gene>
    <name evidence="2" type="ORF">ACFSJS_00460</name>
</gene>
<reference evidence="3" key="1">
    <citation type="journal article" date="2019" name="Int. J. Syst. Evol. Microbiol.">
        <title>The Global Catalogue of Microorganisms (GCM) 10K type strain sequencing project: providing services to taxonomists for standard genome sequencing and annotation.</title>
        <authorList>
            <consortium name="The Broad Institute Genomics Platform"/>
            <consortium name="The Broad Institute Genome Sequencing Center for Infectious Disease"/>
            <person name="Wu L."/>
            <person name="Ma J."/>
        </authorList>
    </citation>
    <scope>NUCLEOTIDE SEQUENCE [LARGE SCALE GENOMIC DNA]</scope>
    <source>
        <strain evidence="3">CGMCC 4.7455</strain>
    </source>
</reference>
<feature type="compositionally biased region" description="Gly residues" evidence="1">
    <location>
        <begin position="243"/>
        <end position="253"/>
    </location>
</feature>
<comment type="caution">
    <text evidence="2">The sequence shown here is derived from an EMBL/GenBank/DDBJ whole genome shotgun (WGS) entry which is preliminary data.</text>
</comment>
<sequence>MEFVIGLVSLLVVLFVALGAFLTVKAVRTVKRGVERTGRQVRRTVEETTLRARSAQPGPVGELARVRLELRASLDSTRRALEAGAARDTSLAEAVGLLDRLDEHARQLDCELRLLMEREPDRSRIAARLPEARERADRIRASADSLRFAAQDRAQRYGEEELTALGEQIEIEAGALRHWASAHGPDAAPGTGGGADGVPGASGAPRAAEAPGPSGTSSGTSGTSGGRAPEIEGGRDLRQGWPQGRGTGLGTGPGPEFDKGRPQGAS</sequence>
<proteinExistence type="predicted"/>
<keyword evidence="3" id="KW-1185">Reference proteome</keyword>
<evidence type="ECO:0008006" key="4">
    <source>
        <dbReference type="Google" id="ProtNLM"/>
    </source>
</evidence>
<accession>A0ABW4PBU3</accession>
<dbReference type="EMBL" id="JBHUFU010000001">
    <property type="protein sequence ID" value="MFD1828134.1"/>
    <property type="molecule type" value="Genomic_DNA"/>
</dbReference>
<evidence type="ECO:0000313" key="3">
    <source>
        <dbReference type="Proteomes" id="UP001597365"/>
    </source>
</evidence>
<name>A0ABW4PBU3_9ACTN</name>
<protein>
    <recommendedName>
        <fullName evidence="4">Secreted protein</fullName>
    </recommendedName>
</protein>
<evidence type="ECO:0000256" key="1">
    <source>
        <dbReference type="SAM" id="MobiDB-lite"/>
    </source>
</evidence>
<dbReference type="Proteomes" id="UP001597365">
    <property type="component" value="Unassembled WGS sequence"/>
</dbReference>
<feature type="region of interest" description="Disordered" evidence="1">
    <location>
        <begin position="181"/>
        <end position="266"/>
    </location>
</feature>
<feature type="compositionally biased region" description="Basic and acidic residues" evidence="1">
    <location>
        <begin position="256"/>
        <end position="266"/>
    </location>
</feature>
<feature type="compositionally biased region" description="Basic and acidic residues" evidence="1">
    <location>
        <begin position="229"/>
        <end position="238"/>
    </location>
</feature>
<dbReference type="RefSeq" id="WP_380895392.1">
    <property type="nucleotide sequence ID" value="NZ_JBHUFU010000001.1"/>
</dbReference>